<evidence type="ECO:0000259" key="3">
    <source>
        <dbReference type="PROSITE" id="PS50157"/>
    </source>
</evidence>
<accession>A0A183T1D6</accession>
<dbReference type="SUPFAM" id="SSF57667">
    <property type="entry name" value="beta-beta-alpha zinc fingers"/>
    <property type="match status" value="1"/>
</dbReference>
<name>A0A183T1D6_SCHSO</name>
<dbReference type="InterPro" id="IPR013087">
    <property type="entry name" value="Znf_C2H2_type"/>
</dbReference>
<evidence type="ECO:0000256" key="2">
    <source>
        <dbReference type="SAM" id="MobiDB-lite"/>
    </source>
</evidence>
<protein>
    <submittedName>
        <fullName evidence="6">C2H2-type domain-containing protein</fullName>
    </submittedName>
</protein>
<reference evidence="6" key="1">
    <citation type="submission" date="2016-06" db="UniProtKB">
        <authorList>
            <consortium name="WormBaseParasite"/>
        </authorList>
    </citation>
    <scope>IDENTIFICATION</scope>
</reference>
<evidence type="ECO:0000313" key="6">
    <source>
        <dbReference type="WBParaSite" id="SSLN_0001068301-mRNA-1"/>
    </source>
</evidence>
<dbReference type="Gene3D" id="3.30.160.60">
    <property type="entry name" value="Classic Zinc Finger"/>
    <property type="match status" value="1"/>
</dbReference>
<keyword evidence="1" id="KW-0863">Zinc-finger</keyword>
<gene>
    <name evidence="4" type="ORF">SSLN_LOCUS10285</name>
</gene>
<dbReference type="AlphaFoldDB" id="A0A183T1D6"/>
<dbReference type="WBParaSite" id="SSLN_0001068301-mRNA-1">
    <property type="protein sequence ID" value="SSLN_0001068301-mRNA-1"/>
    <property type="gene ID" value="SSLN_0001068301"/>
</dbReference>
<dbReference type="OrthoDB" id="10535718at2759"/>
<dbReference type="Proteomes" id="UP000275846">
    <property type="component" value="Unassembled WGS sequence"/>
</dbReference>
<dbReference type="SMART" id="SM00355">
    <property type="entry name" value="ZnF_C2H2"/>
    <property type="match status" value="1"/>
</dbReference>
<keyword evidence="1" id="KW-0479">Metal-binding</keyword>
<feature type="compositionally biased region" description="Polar residues" evidence="2">
    <location>
        <begin position="1"/>
        <end position="17"/>
    </location>
</feature>
<keyword evidence="5" id="KW-1185">Reference proteome</keyword>
<proteinExistence type="predicted"/>
<evidence type="ECO:0000256" key="1">
    <source>
        <dbReference type="PROSITE-ProRule" id="PRU00042"/>
    </source>
</evidence>
<feature type="domain" description="C2H2-type" evidence="3">
    <location>
        <begin position="62"/>
        <end position="89"/>
    </location>
</feature>
<reference evidence="4 5" key="2">
    <citation type="submission" date="2018-11" db="EMBL/GenBank/DDBJ databases">
        <authorList>
            <consortium name="Pathogen Informatics"/>
        </authorList>
    </citation>
    <scope>NUCLEOTIDE SEQUENCE [LARGE SCALE GENOMIC DNA]</scope>
    <source>
        <strain evidence="4 5">NST_G2</strain>
    </source>
</reference>
<sequence>MSNSANPPSDSPTLTPGINSITPTIIETTSIYSLPVTPTNATTTTFAFPTTTNTISDGDSFLNCPQCDRTFNSRIGLVGHLRIHRTEMVNHCLEHQHTSVIIASTVLTVLAHSLIADAHP</sequence>
<dbReference type="PROSITE" id="PS00028">
    <property type="entry name" value="ZINC_FINGER_C2H2_1"/>
    <property type="match status" value="1"/>
</dbReference>
<dbReference type="GO" id="GO:0008270">
    <property type="term" value="F:zinc ion binding"/>
    <property type="evidence" value="ECO:0007669"/>
    <property type="project" value="UniProtKB-KW"/>
</dbReference>
<dbReference type="PROSITE" id="PS50157">
    <property type="entry name" value="ZINC_FINGER_C2H2_2"/>
    <property type="match status" value="1"/>
</dbReference>
<dbReference type="InterPro" id="IPR036236">
    <property type="entry name" value="Znf_C2H2_sf"/>
</dbReference>
<dbReference type="EMBL" id="UYSU01035775">
    <property type="protein sequence ID" value="VDL96670.1"/>
    <property type="molecule type" value="Genomic_DNA"/>
</dbReference>
<organism evidence="6">
    <name type="scientific">Schistocephalus solidus</name>
    <name type="common">Tapeworm</name>
    <dbReference type="NCBI Taxonomy" id="70667"/>
    <lineage>
        <taxon>Eukaryota</taxon>
        <taxon>Metazoa</taxon>
        <taxon>Spiralia</taxon>
        <taxon>Lophotrochozoa</taxon>
        <taxon>Platyhelminthes</taxon>
        <taxon>Cestoda</taxon>
        <taxon>Eucestoda</taxon>
        <taxon>Diphyllobothriidea</taxon>
        <taxon>Diphyllobothriidae</taxon>
        <taxon>Schistocephalus</taxon>
    </lineage>
</organism>
<evidence type="ECO:0000313" key="5">
    <source>
        <dbReference type="Proteomes" id="UP000275846"/>
    </source>
</evidence>
<feature type="region of interest" description="Disordered" evidence="2">
    <location>
        <begin position="1"/>
        <end position="20"/>
    </location>
</feature>
<evidence type="ECO:0000313" key="4">
    <source>
        <dbReference type="EMBL" id="VDL96670.1"/>
    </source>
</evidence>
<keyword evidence="1" id="KW-0862">Zinc</keyword>